<accession>A0A5C6GHI6</accession>
<protein>
    <submittedName>
        <fullName evidence="8">Putative PKS/NRPS-like protein biosynthetic cluster</fullName>
    </submittedName>
</protein>
<proteinExistence type="inferred from homology"/>
<evidence type="ECO:0000256" key="4">
    <source>
        <dbReference type="ARBA" id="ARBA00022679"/>
    </source>
</evidence>
<evidence type="ECO:0000256" key="1">
    <source>
        <dbReference type="ARBA" id="ARBA00001933"/>
    </source>
</evidence>
<dbReference type="GO" id="GO:0005737">
    <property type="term" value="C:cytoplasm"/>
    <property type="evidence" value="ECO:0007669"/>
    <property type="project" value="TreeGrafter"/>
</dbReference>
<dbReference type="CDD" id="cd00614">
    <property type="entry name" value="CGS_like"/>
    <property type="match status" value="1"/>
</dbReference>
<keyword evidence="4" id="KW-0808">Transferase</keyword>
<evidence type="ECO:0000256" key="3">
    <source>
        <dbReference type="ARBA" id="ARBA00022589"/>
    </source>
</evidence>
<dbReference type="InterPro" id="IPR006235">
    <property type="entry name" value="OAc-hSer/O-AcSer_sulfhydrylase"/>
</dbReference>
<reference evidence="9" key="1">
    <citation type="submission" date="2018-12" db="EMBL/GenBank/DDBJ databases">
        <title>The complete genome of Metarhizium rileyi, a key fungal pathogen of Lepidoptera.</title>
        <authorList>
            <person name="Binneck E."/>
            <person name="Lastra C.C.L."/>
            <person name="Sosa-Gomez D.R."/>
        </authorList>
    </citation>
    <scope>NUCLEOTIDE SEQUENCE [LARGE SCALE GENOMIC DNA]</scope>
    <source>
        <strain evidence="9">Cep018-CH2</strain>
    </source>
</reference>
<evidence type="ECO:0000256" key="7">
    <source>
        <dbReference type="RuleBase" id="RU362118"/>
    </source>
</evidence>
<dbReference type="Gene3D" id="3.90.1150.10">
    <property type="entry name" value="Aspartate Aminotransferase, domain 1"/>
    <property type="match status" value="1"/>
</dbReference>
<dbReference type="SUPFAM" id="SSF53383">
    <property type="entry name" value="PLP-dependent transferases"/>
    <property type="match status" value="1"/>
</dbReference>
<comment type="caution">
    <text evidence="8">The sequence shown here is derived from an EMBL/GenBank/DDBJ whole genome shotgun (WGS) entry which is preliminary data.</text>
</comment>
<dbReference type="PANTHER" id="PTHR43797">
    <property type="entry name" value="HOMOCYSTEINE/CYSTEINE SYNTHASE"/>
    <property type="match status" value="1"/>
</dbReference>
<dbReference type="GO" id="GO:0003961">
    <property type="term" value="F:O-acetylhomoserine aminocarboxypropyltransferase activity"/>
    <property type="evidence" value="ECO:0007669"/>
    <property type="project" value="TreeGrafter"/>
</dbReference>
<dbReference type="FunFam" id="3.40.640.10:FF:000035">
    <property type="entry name" value="O-succinylhomoserine sulfhydrylase"/>
    <property type="match status" value="1"/>
</dbReference>
<dbReference type="InterPro" id="IPR000277">
    <property type="entry name" value="Cys/Met-Metab_PyrdxlP-dep_enz"/>
</dbReference>
<dbReference type="AlphaFoldDB" id="A0A5C6GHI6"/>
<dbReference type="PROSITE" id="PS00868">
    <property type="entry name" value="CYS_MET_METAB_PP"/>
    <property type="match status" value="1"/>
</dbReference>
<name>A0A5C6GHI6_METRR</name>
<dbReference type="GO" id="GO:0006535">
    <property type="term" value="P:cysteine biosynthetic process from serine"/>
    <property type="evidence" value="ECO:0007669"/>
    <property type="project" value="TreeGrafter"/>
</dbReference>
<comment type="cofactor">
    <cofactor evidence="1 7">
        <name>pyridoxal 5'-phosphate</name>
        <dbReference type="ChEBI" id="CHEBI:597326"/>
    </cofactor>
</comment>
<dbReference type="Gene3D" id="3.40.640.10">
    <property type="entry name" value="Type I PLP-dependent aspartate aminotransferase-like (Major domain)"/>
    <property type="match status" value="1"/>
</dbReference>
<dbReference type="GO" id="GO:0019346">
    <property type="term" value="P:transsulfuration"/>
    <property type="evidence" value="ECO:0007669"/>
    <property type="project" value="InterPro"/>
</dbReference>
<dbReference type="NCBIfam" id="TIGR01326">
    <property type="entry name" value="OAH_OAS_sulfhy"/>
    <property type="match status" value="1"/>
</dbReference>
<dbReference type="Proteomes" id="UP000317257">
    <property type="component" value="Unassembled WGS sequence"/>
</dbReference>
<dbReference type="PANTHER" id="PTHR43797:SF2">
    <property type="entry name" value="HOMOCYSTEINE_CYSTEINE SYNTHASE"/>
    <property type="match status" value="1"/>
</dbReference>
<feature type="modified residue" description="N6-(pyridoxal phosphate)lysine" evidence="6">
    <location>
        <position position="211"/>
    </location>
</feature>
<dbReference type="GO" id="GO:0030170">
    <property type="term" value="F:pyridoxal phosphate binding"/>
    <property type="evidence" value="ECO:0007669"/>
    <property type="project" value="InterPro"/>
</dbReference>
<evidence type="ECO:0000256" key="2">
    <source>
        <dbReference type="ARBA" id="ARBA00009077"/>
    </source>
</evidence>
<sequence length="434" mass="47316">MEKSPWENFETLQLHAGYKPDPISRSTAVPIYATSSYTFNDSAQAARLFGLRELGNIYTRLNNPTVDVFEKRMAALEGGIAALATSSGQAAQYLTLTSLTRPGDNIVASSHLYGGTYNQLAVLLPRYNITTKFTQSVKPADFAAAIDDKTKAIYIESISNPDNVVPDFEAIAKIAHDHGIPLIVDNTLGAGGYFVRPIEHGADIVLHSATKWIGGHGTTIGGVIIDSGRFDWGKNCAKFPEMVEPSPAYHGLRYWASFGPATFIMRTRIEMLRDVGPCLSPFAAQQLLIGIETLSLRAERHAENTARLAAYFQADTEHVSWIIWPGLDTHPSHEAAKKYLKHGFGGMLSIGVKGGFEQGGRVVDSLKLVSNVANVGDAKSLAIHPWSTTHEQLSAEEKKASGVTEDMIRISVGIEHIDDIIADFKQAFQEVYGQ</sequence>
<dbReference type="Pfam" id="PF01053">
    <property type="entry name" value="Cys_Met_Meta_PP"/>
    <property type="match status" value="1"/>
</dbReference>
<dbReference type="EMBL" id="SBHS01000003">
    <property type="protein sequence ID" value="TWU77395.1"/>
    <property type="molecule type" value="Genomic_DNA"/>
</dbReference>
<dbReference type="InterPro" id="IPR015421">
    <property type="entry name" value="PyrdxlP-dep_Trfase_major"/>
</dbReference>
<dbReference type="InterPro" id="IPR015422">
    <property type="entry name" value="PyrdxlP-dep_Trfase_small"/>
</dbReference>
<dbReference type="PIRSF" id="PIRSF001434">
    <property type="entry name" value="CGS"/>
    <property type="match status" value="1"/>
</dbReference>
<comment type="similarity">
    <text evidence="2 7">Belongs to the trans-sulfuration enzymes family.</text>
</comment>
<dbReference type="InterPro" id="IPR054542">
    <property type="entry name" value="Cys_met_metab_PP"/>
</dbReference>
<keyword evidence="3" id="KW-0017">Alkaloid metabolism</keyword>
<dbReference type="InterPro" id="IPR015424">
    <property type="entry name" value="PyrdxlP-dep_Trfase"/>
</dbReference>
<gene>
    <name evidence="8" type="ORF">ED733_006215</name>
</gene>
<evidence type="ECO:0000256" key="6">
    <source>
        <dbReference type="PIRSR" id="PIRSR001434-2"/>
    </source>
</evidence>
<dbReference type="GO" id="GO:0009820">
    <property type="term" value="P:alkaloid metabolic process"/>
    <property type="evidence" value="ECO:0007669"/>
    <property type="project" value="UniProtKB-KW"/>
</dbReference>
<evidence type="ECO:0000256" key="5">
    <source>
        <dbReference type="ARBA" id="ARBA00022898"/>
    </source>
</evidence>
<evidence type="ECO:0000313" key="9">
    <source>
        <dbReference type="Proteomes" id="UP000317257"/>
    </source>
</evidence>
<organism evidence="8 9">
    <name type="scientific">Metarhizium rileyi (strain RCEF 4871)</name>
    <name type="common">Nomuraea rileyi</name>
    <dbReference type="NCBI Taxonomy" id="1649241"/>
    <lineage>
        <taxon>Eukaryota</taxon>
        <taxon>Fungi</taxon>
        <taxon>Dikarya</taxon>
        <taxon>Ascomycota</taxon>
        <taxon>Pezizomycotina</taxon>
        <taxon>Sordariomycetes</taxon>
        <taxon>Hypocreomycetidae</taxon>
        <taxon>Hypocreales</taxon>
        <taxon>Clavicipitaceae</taxon>
        <taxon>Metarhizium</taxon>
    </lineage>
</organism>
<keyword evidence="5 6" id="KW-0663">Pyridoxal phosphate</keyword>
<evidence type="ECO:0000313" key="8">
    <source>
        <dbReference type="EMBL" id="TWU77395.1"/>
    </source>
</evidence>
<dbReference type="GO" id="GO:0071269">
    <property type="term" value="P:L-homocysteine biosynthetic process"/>
    <property type="evidence" value="ECO:0007669"/>
    <property type="project" value="TreeGrafter"/>
</dbReference>
<dbReference type="GO" id="GO:0004124">
    <property type="term" value="F:cysteine synthase activity"/>
    <property type="evidence" value="ECO:0007669"/>
    <property type="project" value="TreeGrafter"/>
</dbReference>